<keyword evidence="3 4" id="KW-0326">Glycosidase</keyword>
<dbReference type="InterPro" id="IPR050386">
    <property type="entry name" value="Glycosyl_hydrolase_5"/>
</dbReference>
<keyword evidence="2 4" id="KW-0378">Hydrolase</keyword>
<evidence type="ECO:0000256" key="3">
    <source>
        <dbReference type="ARBA" id="ARBA00023295"/>
    </source>
</evidence>
<evidence type="ECO:0000256" key="5">
    <source>
        <dbReference type="SAM" id="MobiDB-lite"/>
    </source>
</evidence>
<evidence type="ECO:0000313" key="8">
    <source>
        <dbReference type="Proteomes" id="UP000186922"/>
    </source>
</evidence>
<gene>
    <name evidence="7" type="primary">RvY_12533-1</name>
    <name evidence="7" type="synonym">RvY_12533.1</name>
    <name evidence="7" type="ORF">RvY_12533</name>
</gene>
<keyword evidence="8" id="KW-1185">Reference proteome</keyword>
<evidence type="ECO:0000256" key="2">
    <source>
        <dbReference type="ARBA" id="ARBA00022801"/>
    </source>
</evidence>
<evidence type="ECO:0000259" key="6">
    <source>
        <dbReference type="PROSITE" id="PS50948"/>
    </source>
</evidence>
<reference evidence="7 8" key="1">
    <citation type="journal article" date="2016" name="Nat. Commun.">
        <title>Extremotolerant tardigrade genome and improved radiotolerance of human cultured cells by tardigrade-unique protein.</title>
        <authorList>
            <person name="Hashimoto T."/>
            <person name="Horikawa D.D."/>
            <person name="Saito Y."/>
            <person name="Kuwahara H."/>
            <person name="Kozuka-Hata H."/>
            <person name="Shin-I T."/>
            <person name="Minakuchi Y."/>
            <person name="Ohishi K."/>
            <person name="Motoyama A."/>
            <person name="Aizu T."/>
            <person name="Enomoto A."/>
            <person name="Kondo K."/>
            <person name="Tanaka S."/>
            <person name="Hara Y."/>
            <person name="Koshikawa S."/>
            <person name="Sagara H."/>
            <person name="Miura T."/>
            <person name="Yokobori S."/>
            <person name="Miyagawa K."/>
            <person name="Suzuki Y."/>
            <person name="Kubo T."/>
            <person name="Oyama M."/>
            <person name="Kohara Y."/>
            <person name="Fujiyama A."/>
            <person name="Arakawa K."/>
            <person name="Katayama T."/>
            <person name="Toyoda A."/>
            <person name="Kunieda T."/>
        </authorList>
    </citation>
    <scope>NUCLEOTIDE SEQUENCE [LARGE SCALE GENOMIC DNA]</scope>
    <source>
        <strain evidence="7 8">YOKOZUNA-1</strain>
    </source>
</reference>
<dbReference type="Pfam" id="PF00150">
    <property type="entry name" value="Cellulase"/>
    <property type="match status" value="1"/>
</dbReference>
<dbReference type="GO" id="GO:0005576">
    <property type="term" value="C:extracellular region"/>
    <property type="evidence" value="ECO:0007669"/>
    <property type="project" value="TreeGrafter"/>
</dbReference>
<dbReference type="InterPro" id="IPR001547">
    <property type="entry name" value="Glyco_hydro_5"/>
</dbReference>
<dbReference type="Gene3D" id="3.20.20.80">
    <property type="entry name" value="Glycosidases"/>
    <property type="match status" value="1"/>
</dbReference>
<proteinExistence type="inferred from homology"/>
<dbReference type="OrthoDB" id="1887033at2759"/>
<dbReference type="PANTHER" id="PTHR31297">
    <property type="entry name" value="GLUCAN ENDO-1,6-BETA-GLUCOSIDASE B"/>
    <property type="match status" value="1"/>
</dbReference>
<comment type="caution">
    <text evidence="7">The sequence shown here is derived from an EMBL/GenBank/DDBJ whole genome shotgun (WGS) entry which is preliminary data.</text>
</comment>
<evidence type="ECO:0000313" key="7">
    <source>
        <dbReference type="EMBL" id="GAV01895.1"/>
    </source>
</evidence>
<sequence length="570" mass="63350">MIFVLLFLTENASMIPFSMRYQFLLPTVCLMVSFCEVSALSSGCDLNNDFEIVGYADLPGQDLASLANTDFQTCRATCRSNTSCDFFYLSYTLGNCYVKALKEGRGTVGVVTSEGTFQQFFHSRVTGLDLGTAGNVATQAECQSRCANDRQCFLYQYSGTTCSLKKTGTSREGVLGIKAARRNMMECGDKIRGVNLGGWLLLEKWMTGSLFSGAASQAEDEWTFCQALGKTACLSRLKQHWSTFITTSDIDQIAAQGLNTIRIPIGYWSMVPLKAEEPFVAGAWDYLVPIVKYAGTKGIKTWIDLHGLPGSQNNNDHSGHAGPPGGTGAWDKSQENIDRSVAAITAIAEKVAANRDLKNYVTAIQLINEPVGQSVRILKGYYNKGYEAVKAKLPTTQVVIMDDLYQDANQHNLQDFWKRTKYSSEVVDGHLYAAFWGAEDPRAGYSRAELERYYCTTVADDVLKASRVLPYVVGEWSSGFNCPLCRQVNPSGCDCDAAGQREWNTKWTELMMDVWEQAGGWIYWSWKTENQDVWNYQWSSANGWIPPNAGRRANTCASLGYSFKTPYEKL</sequence>
<name>A0A1D1VJT6_RAMVA</name>
<dbReference type="Gene3D" id="3.50.4.10">
    <property type="entry name" value="Hepatocyte Growth Factor"/>
    <property type="match status" value="2"/>
</dbReference>
<feature type="region of interest" description="Disordered" evidence="5">
    <location>
        <begin position="313"/>
        <end position="332"/>
    </location>
</feature>
<dbReference type="GO" id="GO:0009251">
    <property type="term" value="P:glucan catabolic process"/>
    <property type="evidence" value="ECO:0007669"/>
    <property type="project" value="TreeGrafter"/>
</dbReference>
<comment type="similarity">
    <text evidence="1 4">Belongs to the glycosyl hydrolase 5 (cellulase A) family.</text>
</comment>
<evidence type="ECO:0000256" key="1">
    <source>
        <dbReference type="ARBA" id="ARBA00005641"/>
    </source>
</evidence>
<organism evidence="7 8">
    <name type="scientific">Ramazzottius varieornatus</name>
    <name type="common">Water bear</name>
    <name type="synonym">Tardigrade</name>
    <dbReference type="NCBI Taxonomy" id="947166"/>
    <lineage>
        <taxon>Eukaryota</taxon>
        <taxon>Metazoa</taxon>
        <taxon>Ecdysozoa</taxon>
        <taxon>Tardigrada</taxon>
        <taxon>Eutardigrada</taxon>
        <taxon>Parachela</taxon>
        <taxon>Hypsibioidea</taxon>
        <taxon>Ramazzottiidae</taxon>
        <taxon>Ramazzottius</taxon>
    </lineage>
</organism>
<accession>A0A1D1VJT6</accession>
<dbReference type="AlphaFoldDB" id="A0A1D1VJT6"/>
<dbReference type="SUPFAM" id="SSF51445">
    <property type="entry name" value="(Trans)glycosidases"/>
    <property type="match status" value="1"/>
</dbReference>
<dbReference type="Proteomes" id="UP000186922">
    <property type="component" value="Unassembled WGS sequence"/>
</dbReference>
<dbReference type="STRING" id="947166.A0A1D1VJT6"/>
<dbReference type="GO" id="GO:0008422">
    <property type="term" value="F:beta-glucosidase activity"/>
    <property type="evidence" value="ECO:0007669"/>
    <property type="project" value="TreeGrafter"/>
</dbReference>
<dbReference type="InterPro" id="IPR017853">
    <property type="entry name" value="GH"/>
</dbReference>
<dbReference type="GO" id="GO:0009986">
    <property type="term" value="C:cell surface"/>
    <property type="evidence" value="ECO:0007669"/>
    <property type="project" value="TreeGrafter"/>
</dbReference>
<dbReference type="PANTHER" id="PTHR31297:SF42">
    <property type="entry name" value="GLYCOSIDE HYDROLASE FAMILY 5 DOMAIN-CONTAINING PROTEIN"/>
    <property type="match status" value="1"/>
</dbReference>
<protein>
    <recommendedName>
        <fullName evidence="6">Apple domain-containing protein</fullName>
    </recommendedName>
</protein>
<dbReference type="SUPFAM" id="SSF57414">
    <property type="entry name" value="Hairpin loop containing domain-like"/>
    <property type="match status" value="1"/>
</dbReference>
<dbReference type="PROSITE" id="PS50948">
    <property type="entry name" value="PAN"/>
    <property type="match status" value="1"/>
</dbReference>
<feature type="domain" description="Apple" evidence="6">
    <location>
        <begin position="44"/>
        <end position="125"/>
    </location>
</feature>
<dbReference type="EMBL" id="BDGG01000007">
    <property type="protein sequence ID" value="GAV01895.1"/>
    <property type="molecule type" value="Genomic_DNA"/>
</dbReference>
<evidence type="ECO:0000256" key="4">
    <source>
        <dbReference type="RuleBase" id="RU361153"/>
    </source>
</evidence>
<dbReference type="InterPro" id="IPR003609">
    <property type="entry name" value="Pan_app"/>
</dbReference>
<dbReference type="Pfam" id="PF00024">
    <property type="entry name" value="PAN_1"/>
    <property type="match status" value="2"/>
</dbReference>